<sequence>METAEFLEALYARLPADSVSVAPLGRTSEVMYALRPADTLFTDTMGDVTAISLGMAMAAAPLSVVGIDTDGGFLMNLSVLTALGDQLPRLGNYTLAVIDNHLYESGGGLPSRGTALDWSALFGAVGLKSVLVEAPHQVPEVLPLSGTVLIASVHNRAPAPDALKTVDGVESSYQVERVLAERTGRTPRRPALKP</sequence>
<dbReference type="Proteomes" id="UP000263377">
    <property type="component" value="Unassembled WGS sequence"/>
</dbReference>
<dbReference type="EMBL" id="QVIG01000001">
    <property type="protein sequence ID" value="RGD62808.1"/>
    <property type="molecule type" value="Genomic_DNA"/>
</dbReference>
<organism evidence="3 4">
    <name type="scientific">Kitasatospora xanthocidica</name>
    <dbReference type="NCBI Taxonomy" id="83382"/>
    <lineage>
        <taxon>Bacteria</taxon>
        <taxon>Bacillati</taxon>
        <taxon>Actinomycetota</taxon>
        <taxon>Actinomycetes</taxon>
        <taxon>Kitasatosporales</taxon>
        <taxon>Streptomycetaceae</taxon>
        <taxon>Kitasatospora</taxon>
    </lineage>
</organism>
<comment type="caution">
    <text evidence="3">The sequence shown here is derived from an EMBL/GenBank/DDBJ whole genome shotgun (WGS) entry which is preliminary data.</text>
</comment>
<protein>
    <submittedName>
        <fullName evidence="3">Uncharacterized protein</fullName>
    </submittedName>
</protein>
<evidence type="ECO:0000256" key="2">
    <source>
        <dbReference type="ARBA" id="ARBA00023239"/>
    </source>
</evidence>
<gene>
    <name evidence="3" type="ORF">DR950_11305</name>
</gene>
<keyword evidence="1" id="KW-0210">Decarboxylase</keyword>
<dbReference type="InterPro" id="IPR051818">
    <property type="entry name" value="TPP_dependent_decarboxylase"/>
</dbReference>
<dbReference type="SUPFAM" id="SSF52518">
    <property type="entry name" value="Thiamin diphosphate-binding fold (THDP-binding)"/>
    <property type="match status" value="1"/>
</dbReference>
<dbReference type="AlphaFoldDB" id="A0A373A3S5"/>
<dbReference type="PANTHER" id="PTHR42818">
    <property type="entry name" value="SULFOPYRUVATE DECARBOXYLASE SUBUNIT ALPHA"/>
    <property type="match status" value="1"/>
</dbReference>
<dbReference type="Gene3D" id="3.40.50.970">
    <property type="match status" value="1"/>
</dbReference>
<name>A0A373A3S5_9ACTN</name>
<proteinExistence type="predicted"/>
<keyword evidence="2" id="KW-0456">Lyase</keyword>
<reference evidence="3 4" key="1">
    <citation type="submission" date="2018-08" db="EMBL/GenBank/DDBJ databases">
        <title>Diversity &amp; Physiological Properties of Lignin-Decomposing Actinobacteria from Soil.</title>
        <authorList>
            <person name="Roh S.G."/>
            <person name="Kim S.B."/>
        </authorList>
    </citation>
    <scope>NUCLEOTIDE SEQUENCE [LARGE SCALE GENOMIC DNA]</scope>
    <source>
        <strain evidence="3 4">MMS17-GH009</strain>
    </source>
</reference>
<keyword evidence="4" id="KW-1185">Reference proteome</keyword>
<evidence type="ECO:0000256" key="1">
    <source>
        <dbReference type="ARBA" id="ARBA00022793"/>
    </source>
</evidence>
<evidence type="ECO:0000313" key="3">
    <source>
        <dbReference type="EMBL" id="RGD62808.1"/>
    </source>
</evidence>
<accession>A0A373A3S5</accession>
<dbReference type="PANTHER" id="PTHR42818:SF1">
    <property type="entry name" value="SULFOPYRUVATE DECARBOXYLASE"/>
    <property type="match status" value="1"/>
</dbReference>
<dbReference type="GO" id="GO:0000287">
    <property type="term" value="F:magnesium ion binding"/>
    <property type="evidence" value="ECO:0007669"/>
    <property type="project" value="UniProtKB-ARBA"/>
</dbReference>
<dbReference type="GO" id="GO:0016831">
    <property type="term" value="F:carboxy-lyase activity"/>
    <property type="evidence" value="ECO:0007669"/>
    <property type="project" value="UniProtKB-KW"/>
</dbReference>
<evidence type="ECO:0000313" key="4">
    <source>
        <dbReference type="Proteomes" id="UP000263377"/>
    </source>
</evidence>
<dbReference type="InterPro" id="IPR029061">
    <property type="entry name" value="THDP-binding"/>
</dbReference>